<protein>
    <recommendedName>
        <fullName evidence="3">histidine kinase</fullName>
        <ecNumber evidence="3">2.7.13.3</ecNumber>
    </recommendedName>
</protein>
<evidence type="ECO:0000313" key="16">
    <source>
        <dbReference type="Proteomes" id="UP001652445"/>
    </source>
</evidence>
<dbReference type="PROSITE" id="PS50885">
    <property type="entry name" value="HAMP"/>
    <property type="match status" value="1"/>
</dbReference>
<dbReference type="InterPro" id="IPR036890">
    <property type="entry name" value="HATPase_C_sf"/>
</dbReference>
<dbReference type="InterPro" id="IPR003594">
    <property type="entry name" value="HATPase_dom"/>
</dbReference>
<accession>A0ABT2UTG1</accession>
<dbReference type="PANTHER" id="PTHR43711:SF1">
    <property type="entry name" value="HISTIDINE KINASE 1"/>
    <property type="match status" value="1"/>
</dbReference>
<evidence type="ECO:0000256" key="12">
    <source>
        <dbReference type="SAM" id="Phobius"/>
    </source>
</evidence>
<dbReference type="PANTHER" id="PTHR43711">
    <property type="entry name" value="TWO-COMPONENT HISTIDINE KINASE"/>
    <property type="match status" value="1"/>
</dbReference>
<evidence type="ECO:0000256" key="1">
    <source>
        <dbReference type="ARBA" id="ARBA00000085"/>
    </source>
</evidence>
<evidence type="ECO:0000259" key="14">
    <source>
        <dbReference type="PROSITE" id="PS50885"/>
    </source>
</evidence>
<evidence type="ECO:0000256" key="4">
    <source>
        <dbReference type="ARBA" id="ARBA00022475"/>
    </source>
</evidence>
<evidence type="ECO:0000256" key="11">
    <source>
        <dbReference type="ARBA" id="ARBA00023136"/>
    </source>
</evidence>
<feature type="domain" description="Histidine kinase" evidence="13">
    <location>
        <begin position="137"/>
        <end position="352"/>
    </location>
</feature>
<evidence type="ECO:0000256" key="3">
    <source>
        <dbReference type="ARBA" id="ARBA00012438"/>
    </source>
</evidence>
<feature type="transmembrane region" description="Helical" evidence="12">
    <location>
        <begin position="51"/>
        <end position="71"/>
    </location>
</feature>
<evidence type="ECO:0000256" key="2">
    <source>
        <dbReference type="ARBA" id="ARBA00004651"/>
    </source>
</evidence>
<evidence type="ECO:0000313" key="15">
    <source>
        <dbReference type="EMBL" id="MCU6797112.1"/>
    </source>
</evidence>
<dbReference type="InterPro" id="IPR036097">
    <property type="entry name" value="HisK_dim/P_sf"/>
</dbReference>
<dbReference type="GO" id="GO:0016301">
    <property type="term" value="F:kinase activity"/>
    <property type="evidence" value="ECO:0007669"/>
    <property type="project" value="UniProtKB-KW"/>
</dbReference>
<dbReference type="RefSeq" id="WP_262687928.1">
    <property type="nucleotide sequence ID" value="NZ_JAOQIO010000113.1"/>
</dbReference>
<evidence type="ECO:0000256" key="8">
    <source>
        <dbReference type="ARBA" id="ARBA00022777"/>
    </source>
</evidence>
<dbReference type="PROSITE" id="PS50109">
    <property type="entry name" value="HIS_KIN"/>
    <property type="match status" value="1"/>
</dbReference>
<keyword evidence="12" id="KW-0812">Transmembrane</keyword>
<dbReference type="EC" id="2.7.13.3" evidence="3"/>
<keyword evidence="11 12" id="KW-0472">Membrane</keyword>
<name>A0ABT2UTG1_9BACL</name>
<comment type="subcellular location">
    <subcellularLocation>
        <location evidence="2">Cell membrane</location>
        <topology evidence="2">Multi-pass membrane protein</topology>
    </subcellularLocation>
</comment>
<dbReference type="InterPro" id="IPR004358">
    <property type="entry name" value="Sig_transdc_His_kin-like_C"/>
</dbReference>
<evidence type="ECO:0000259" key="13">
    <source>
        <dbReference type="PROSITE" id="PS50109"/>
    </source>
</evidence>
<dbReference type="SUPFAM" id="SSF47384">
    <property type="entry name" value="Homodimeric domain of signal transducing histidine kinase"/>
    <property type="match status" value="1"/>
</dbReference>
<comment type="catalytic activity">
    <reaction evidence="1">
        <text>ATP + protein L-histidine = ADP + protein N-phospho-L-histidine.</text>
        <dbReference type="EC" id="2.7.13.3"/>
    </reaction>
</comment>
<dbReference type="InterPro" id="IPR003660">
    <property type="entry name" value="HAMP_dom"/>
</dbReference>
<keyword evidence="8 15" id="KW-0418">Kinase</keyword>
<dbReference type="SMART" id="SM00387">
    <property type="entry name" value="HATPase_c"/>
    <property type="match status" value="1"/>
</dbReference>
<evidence type="ECO:0000256" key="5">
    <source>
        <dbReference type="ARBA" id="ARBA00022553"/>
    </source>
</evidence>
<dbReference type="Gene3D" id="3.30.565.10">
    <property type="entry name" value="Histidine kinase-like ATPase, C-terminal domain"/>
    <property type="match status" value="1"/>
</dbReference>
<dbReference type="CDD" id="cd00082">
    <property type="entry name" value="HisKA"/>
    <property type="match status" value="1"/>
</dbReference>
<dbReference type="InterPro" id="IPR003661">
    <property type="entry name" value="HisK_dim/P_dom"/>
</dbReference>
<keyword evidence="9" id="KW-0067">ATP-binding</keyword>
<dbReference type="CDD" id="cd06225">
    <property type="entry name" value="HAMP"/>
    <property type="match status" value="1"/>
</dbReference>
<proteinExistence type="predicted"/>
<dbReference type="PRINTS" id="PR00344">
    <property type="entry name" value="BCTRLSENSOR"/>
</dbReference>
<dbReference type="SMART" id="SM00388">
    <property type="entry name" value="HisKA"/>
    <property type="match status" value="1"/>
</dbReference>
<dbReference type="InterPro" id="IPR050736">
    <property type="entry name" value="Sensor_HK_Regulatory"/>
</dbReference>
<dbReference type="InterPro" id="IPR005467">
    <property type="entry name" value="His_kinase_dom"/>
</dbReference>
<keyword evidence="7" id="KW-0547">Nucleotide-binding</keyword>
<gene>
    <name evidence="15" type="ORF">OB236_33780</name>
</gene>
<organism evidence="15 16">
    <name type="scientific">Paenibacillus baimaensis</name>
    <dbReference type="NCBI Taxonomy" id="2982185"/>
    <lineage>
        <taxon>Bacteria</taxon>
        <taxon>Bacillati</taxon>
        <taxon>Bacillota</taxon>
        <taxon>Bacilli</taxon>
        <taxon>Bacillales</taxon>
        <taxon>Paenibacillaceae</taxon>
        <taxon>Paenibacillus</taxon>
    </lineage>
</organism>
<dbReference type="Proteomes" id="UP001652445">
    <property type="component" value="Unassembled WGS sequence"/>
</dbReference>
<keyword evidence="16" id="KW-1185">Reference proteome</keyword>
<keyword evidence="4" id="KW-1003">Cell membrane</keyword>
<keyword evidence="6" id="KW-0808">Transferase</keyword>
<dbReference type="Gene3D" id="1.10.287.130">
    <property type="match status" value="1"/>
</dbReference>
<comment type="caution">
    <text evidence="15">The sequence shown here is derived from an EMBL/GenBank/DDBJ whole genome shotgun (WGS) entry which is preliminary data.</text>
</comment>
<evidence type="ECO:0000256" key="7">
    <source>
        <dbReference type="ARBA" id="ARBA00022741"/>
    </source>
</evidence>
<dbReference type="SUPFAM" id="SSF55874">
    <property type="entry name" value="ATPase domain of HSP90 chaperone/DNA topoisomerase II/histidine kinase"/>
    <property type="match status" value="1"/>
</dbReference>
<feature type="domain" description="HAMP" evidence="14">
    <location>
        <begin position="81"/>
        <end position="129"/>
    </location>
</feature>
<keyword evidence="5" id="KW-0597">Phosphoprotein</keyword>
<dbReference type="CDD" id="cd16922">
    <property type="entry name" value="HATPase_EvgS-ArcB-TorS-like"/>
    <property type="match status" value="1"/>
</dbReference>
<sequence>MKKERLRHFAKGVLGTLVALLTEVSCCALAYAITSWFYAYRGIEVPDLISQLINVALGSMFAISIILIIGFTTRPKQMHFIHVVMEAMRQISQGNFNVSLDKTSRHQGHFEVFVDSINHMAQQLKHMEAMRQEFISNVSHEIQSPLTSINGFAQALQQDHLSEDARRHYLHIIETESRRLSRLSDNLLKLTSLESEHYPYSPGRYRLDKQLRNLVLACEPQWLSKKIDMDVSLVDMEIVADEELLSQVWVNLLYNSIKFTPDGGTITVRLEKEQDQVLVSISDTGIGIAEEDQTRIFERFFKADVSRNRSVSGSGLGLSIVHRIIEMHQGAITVGSKLGTGTTITVKLPETAEQPQPQSPE</sequence>
<evidence type="ECO:0000256" key="9">
    <source>
        <dbReference type="ARBA" id="ARBA00022840"/>
    </source>
</evidence>
<keyword evidence="12" id="KW-1133">Transmembrane helix</keyword>
<dbReference type="Gene3D" id="6.10.340.10">
    <property type="match status" value="1"/>
</dbReference>
<reference evidence="15 16" key="1">
    <citation type="submission" date="2022-09" db="EMBL/GenBank/DDBJ databases">
        <authorList>
            <person name="Han X.L."/>
            <person name="Wang Q."/>
            <person name="Lu T."/>
        </authorList>
    </citation>
    <scope>NUCLEOTIDE SEQUENCE [LARGE SCALE GENOMIC DNA]</scope>
    <source>
        <strain evidence="15 16">WQ 127069</strain>
    </source>
</reference>
<evidence type="ECO:0000256" key="10">
    <source>
        <dbReference type="ARBA" id="ARBA00023012"/>
    </source>
</evidence>
<dbReference type="EMBL" id="JAOQIO010000113">
    <property type="protein sequence ID" value="MCU6797112.1"/>
    <property type="molecule type" value="Genomic_DNA"/>
</dbReference>
<feature type="transmembrane region" description="Helical" evidence="12">
    <location>
        <begin position="12"/>
        <end position="39"/>
    </location>
</feature>
<evidence type="ECO:0000256" key="6">
    <source>
        <dbReference type="ARBA" id="ARBA00022679"/>
    </source>
</evidence>
<dbReference type="Pfam" id="PF00512">
    <property type="entry name" value="HisKA"/>
    <property type="match status" value="1"/>
</dbReference>
<dbReference type="Pfam" id="PF02518">
    <property type="entry name" value="HATPase_c"/>
    <property type="match status" value="1"/>
</dbReference>
<keyword evidence="10" id="KW-0902">Two-component regulatory system</keyword>